<dbReference type="InterPro" id="IPR015940">
    <property type="entry name" value="UBA"/>
</dbReference>
<dbReference type="PANTHER" id="PTHR20930:SF0">
    <property type="entry name" value="PROTEIN ILRUN"/>
    <property type="match status" value="1"/>
</dbReference>
<name>A0AAW2Z4H4_9EUKA</name>
<gene>
    <name evidence="3" type="ORF">AKO1_004626</name>
</gene>
<keyword evidence="4" id="KW-1185">Reference proteome</keyword>
<dbReference type="Gene3D" id="1.10.8.10">
    <property type="entry name" value="DNA helicase RuvA subunit, C-terminal domain"/>
    <property type="match status" value="2"/>
</dbReference>
<feature type="compositionally biased region" description="Pro residues" evidence="1">
    <location>
        <begin position="186"/>
        <end position="201"/>
    </location>
</feature>
<dbReference type="Proteomes" id="UP001431209">
    <property type="component" value="Unassembled WGS sequence"/>
</dbReference>
<dbReference type="AlphaFoldDB" id="A0AAW2Z4H4"/>
<proteinExistence type="predicted"/>
<feature type="domain" description="UBA" evidence="2">
    <location>
        <begin position="334"/>
        <end position="375"/>
    </location>
</feature>
<protein>
    <submittedName>
        <fullName evidence="3">Dph1</fullName>
    </submittedName>
</protein>
<evidence type="ECO:0000259" key="2">
    <source>
        <dbReference type="PROSITE" id="PS50030"/>
    </source>
</evidence>
<dbReference type="EMBL" id="JAOPGA020001010">
    <property type="protein sequence ID" value="KAL0484006.1"/>
    <property type="molecule type" value="Genomic_DNA"/>
</dbReference>
<sequence>MIPAQSWQNSNQQYYSQQHPQAMHPQQHHQHQPHQLQPPLQRQTLPKTTTLAKLYLPDNEIRRVSFDNSVDYARILQLVLPYVNQDLKEKDKVTTNSLKLYYLDDEQEYVRFDTPQEWAEVLPTLTFNKGPIKIKVTCTPTKEAKKEKSPSRKKEKKSQAKDKDNSDDSDVELVPVGAPLKNFSLVPPPSQLPVKSPPEPITSPSEQKAIYDKFRSSHHELLAQAPKRVDSPSLQSSQNIPSSVPVFPAHHYSMSIDQKFAPQVSQPIFKQVTSSTNQLPSAPQSVYFSELRELEGLGFNDYARNESLLRKHNGNVKAVLEEINGARSSQPQRTFDLEKSLKELNDMGFVETETNRTLLLKYKGDLSAVINELMS</sequence>
<feature type="region of interest" description="Disordered" evidence="1">
    <location>
        <begin position="138"/>
        <end position="205"/>
    </location>
</feature>
<comment type="caution">
    <text evidence="3">The sequence shown here is derived from an EMBL/GenBank/DDBJ whole genome shotgun (WGS) entry which is preliminary data.</text>
</comment>
<feature type="region of interest" description="Disordered" evidence="1">
    <location>
        <begin position="1"/>
        <end position="37"/>
    </location>
</feature>
<dbReference type="PANTHER" id="PTHR20930">
    <property type="entry name" value="OVARIAN CARCINOMA ANTIGEN CA125-RELATED"/>
    <property type="match status" value="1"/>
</dbReference>
<dbReference type="SUPFAM" id="SSF46934">
    <property type="entry name" value="UBA-like"/>
    <property type="match status" value="2"/>
</dbReference>
<reference evidence="3 4" key="1">
    <citation type="submission" date="2024-03" db="EMBL/GenBank/DDBJ databases">
        <title>The Acrasis kona genome and developmental transcriptomes reveal deep origins of eukaryotic multicellular pathways.</title>
        <authorList>
            <person name="Sheikh S."/>
            <person name="Fu C.-J."/>
            <person name="Brown M.W."/>
            <person name="Baldauf S.L."/>
        </authorList>
    </citation>
    <scope>NUCLEOTIDE SEQUENCE [LARGE SCALE GENOMIC DNA]</scope>
    <source>
        <strain evidence="3 4">ATCC MYA-3509</strain>
    </source>
</reference>
<evidence type="ECO:0000313" key="3">
    <source>
        <dbReference type="EMBL" id="KAL0484006.1"/>
    </source>
</evidence>
<accession>A0AAW2Z4H4</accession>
<feature type="compositionally biased region" description="Low complexity" evidence="1">
    <location>
        <begin position="1"/>
        <end position="25"/>
    </location>
</feature>
<organism evidence="3 4">
    <name type="scientific">Acrasis kona</name>
    <dbReference type="NCBI Taxonomy" id="1008807"/>
    <lineage>
        <taxon>Eukaryota</taxon>
        <taxon>Discoba</taxon>
        <taxon>Heterolobosea</taxon>
        <taxon>Tetramitia</taxon>
        <taxon>Eutetramitia</taxon>
        <taxon>Acrasidae</taxon>
        <taxon>Acrasis</taxon>
    </lineage>
</organism>
<dbReference type="PROSITE" id="PS50030">
    <property type="entry name" value="UBA"/>
    <property type="match status" value="1"/>
</dbReference>
<evidence type="ECO:0000256" key="1">
    <source>
        <dbReference type="SAM" id="MobiDB-lite"/>
    </source>
</evidence>
<dbReference type="SUPFAM" id="SSF54277">
    <property type="entry name" value="CAD &amp; PB1 domains"/>
    <property type="match status" value="1"/>
</dbReference>
<dbReference type="InterPro" id="IPR009060">
    <property type="entry name" value="UBA-like_sf"/>
</dbReference>
<evidence type="ECO:0000313" key="4">
    <source>
        <dbReference type="Proteomes" id="UP001431209"/>
    </source>
</evidence>
<feature type="compositionally biased region" description="Basic and acidic residues" evidence="1">
    <location>
        <begin position="142"/>
        <end position="166"/>
    </location>
</feature>